<dbReference type="PROSITE" id="PS51257">
    <property type="entry name" value="PROKAR_LIPOPROTEIN"/>
    <property type="match status" value="1"/>
</dbReference>
<keyword evidence="1" id="KW-0732">Signal</keyword>
<feature type="signal peptide" evidence="1">
    <location>
        <begin position="1"/>
        <end position="19"/>
    </location>
</feature>
<sequence length="45" mass="4633">MKYAAFAFALILAACGADGLPTAPEQPKSGLHMSGEVKIGVQTEL</sequence>
<proteinExistence type="predicted"/>
<evidence type="ECO:0000313" key="4">
    <source>
        <dbReference type="Proteomes" id="UP000050413"/>
    </source>
</evidence>
<dbReference type="AlphaFoldDB" id="A0A0P7WYT4"/>
<reference evidence="3 4" key="1">
    <citation type="submission" date="2015-09" db="EMBL/GenBank/DDBJ databases">
        <title>Identification and resolution of microdiversity through metagenomic sequencing of parallel consortia.</title>
        <authorList>
            <person name="Nelson W.C."/>
            <person name="Romine M.F."/>
            <person name="Lindemann S.R."/>
        </authorList>
    </citation>
    <scope>NUCLEOTIDE SEQUENCE [LARGE SCALE GENOMIC DNA]</scope>
    <source>
        <strain evidence="3">HL-91</strain>
    </source>
</reference>
<feature type="chain" id="PRO_5030013241" description="Argininosuccinate lyase" evidence="1">
    <location>
        <begin position="20"/>
        <end position="45"/>
    </location>
</feature>
<evidence type="ECO:0000313" key="5">
    <source>
        <dbReference type="Proteomes" id="UP000182045"/>
    </source>
</evidence>
<name>A0A0P7WYT4_9RHOB</name>
<dbReference type="EMBL" id="FBYC01000004">
    <property type="protein sequence ID" value="CUX80180.1"/>
    <property type="molecule type" value="Genomic_DNA"/>
</dbReference>
<dbReference type="Proteomes" id="UP000050413">
    <property type="component" value="Unassembled WGS sequence"/>
</dbReference>
<evidence type="ECO:0000313" key="2">
    <source>
        <dbReference type="EMBL" id="CUX80180.1"/>
    </source>
</evidence>
<evidence type="ECO:0000313" key="3">
    <source>
        <dbReference type="EMBL" id="KPP92747.1"/>
    </source>
</evidence>
<accession>A0A0P7WYT4</accession>
<evidence type="ECO:0008006" key="6">
    <source>
        <dbReference type="Google" id="ProtNLM"/>
    </source>
</evidence>
<comment type="caution">
    <text evidence="3">The sequence shown here is derived from an EMBL/GenBank/DDBJ whole genome shotgun (WGS) entry which is preliminary data.</text>
</comment>
<reference evidence="2 5" key="2">
    <citation type="submission" date="2016-01" db="EMBL/GenBank/DDBJ databases">
        <authorList>
            <person name="Varghese N."/>
        </authorList>
    </citation>
    <scope>NUCLEOTIDE SEQUENCE [LARGE SCALE GENOMIC DNA]</scope>
    <source>
        <strain evidence="2 5">HL-91</strain>
    </source>
</reference>
<dbReference type="Proteomes" id="UP000182045">
    <property type="component" value="Unassembled WGS sequence"/>
</dbReference>
<dbReference type="RefSeq" id="WP_176699337.1">
    <property type="nucleotide sequence ID" value="NZ_FBYC01000004.1"/>
</dbReference>
<keyword evidence="5" id="KW-1185">Reference proteome</keyword>
<dbReference type="EMBL" id="LJSG01000011">
    <property type="protein sequence ID" value="KPP92747.1"/>
    <property type="molecule type" value="Genomic_DNA"/>
</dbReference>
<gene>
    <name evidence="2" type="ORF">Ga0058931_0887</name>
    <name evidence="3" type="ORF">HLUCCA05_10150</name>
</gene>
<evidence type="ECO:0000256" key="1">
    <source>
        <dbReference type="SAM" id="SignalP"/>
    </source>
</evidence>
<organism evidence="3 4">
    <name type="scientific">Roseibaca calidilacus</name>
    <dbReference type="NCBI Taxonomy" id="1666912"/>
    <lineage>
        <taxon>Bacteria</taxon>
        <taxon>Pseudomonadati</taxon>
        <taxon>Pseudomonadota</taxon>
        <taxon>Alphaproteobacteria</taxon>
        <taxon>Rhodobacterales</taxon>
        <taxon>Paracoccaceae</taxon>
        <taxon>Roseinatronobacter</taxon>
    </lineage>
</organism>
<protein>
    <recommendedName>
        <fullName evidence="6">Argininosuccinate lyase</fullName>
    </recommendedName>
</protein>